<gene>
    <name evidence="1" type="ORF">PYW08_016398</name>
</gene>
<comment type="caution">
    <text evidence="1">The sequence shown here is derived from an EMBL/GenBank/DDBJ whole genome shotgun (WGS) entry which is preliminary data.</text>
</comment>
<evidence type="ECO:0000313" key="2">
    <source>
        <dbReference type="Proteomes" id="UP001231649"/>
    </source>
</evidence>
<name>A0ACC2QXX0_9NEOP</name>
<keyword evidence="2" id="KW-1185">Reference proteome</keyword>
<evidence type="ECO:0000313" key="1">
    <source>
        <dbReference type="EMBL" id="KAJ8728013.1"/>
    </source>
</evidence>
<sequence length="616" mass="68086">MCSVNNASCLMPTIGAAPQLFAATVQYFAAAQCLLNQETLPESNVANFQSFDFIIIGGGTAGSVVARRLSEVKGWKILLVEAGGDPPVESNIPGFDNTIADSEFNWKSVSTNNQVIDQAIVNGSIKLSRGKMFGGSTNLNEMHYIRGHDKDFQKWFKAGNGDWSLDDVHRCFKKAESLQNMKLLQDPNINQFYGKEGPIVINKFNSTHRDITNGVLKACHEIGIKYVPDLNAAGLMGCGIVTATAADGVRQSTNTGYLAPIKNRWNLKILKNAFTRKILITSDSKLAFGVEVEKDGRILNFYSTHEVILSAGAVNSPQLLMLSGIGPYEHLHSKNIPCLVNSPMVGQNLQDHLVVPITVYGDGPEKKTTKEHHRDIINYIFDRTGSLAESSIYTDITAFFSTSNISYPEFQLYLSIIPKNTTDLQKFLKSKYGYKNTIIDSMVAINKNHSIYFFSFTLLHPHSTGNISLNTNNPKDAPLIFPNYFNDPRDLKASIQGLKMASKLAKTTFFKNMGGFLGRMNWPACNSFELDSDKYWECISPNIVTSMSHLVGTCKMGPDPKTSVVNSRLKVHGVSHLRVVDASVMPDITSGNIYAPSLMIAEKAAEFIKEEFSSYY</sequence>
<dbReference type="EMBL" id="CM056785">
    <property type="protein sequence ID" value="KAJ8728013.1"/>
    <property type="molecule type" value="Genomic_DNA"/>
</dbReference>
<proteinExistence type="predicted"/>
<dbReference type="Proteomes" id="UP001231649">
    <property type="component" value="Chromosome 9"/>
</dbReference>
<accession>A0ACC2QXX0</accession>
<reference evidence="1" key="1">
    <citation type="submission" date="2023-03" db="EMBL/GenBank/DDBJ databases">
        <title>Chromosome-level genomes of two armyworms, Mythimna separata and Mythimna loreyi, provide insights into the biosynthesis and reception of sex pheromones.</title>
        <authorList>
            <person name="Zhao H."/>
        </authorList>
    </citation>
    <scope>NUCLEOTIDE SEQUENCE</scope>
    <source>
        <strain evidence="1">BeijingLab</strain>
    </source>
</reference>
<protein>
    <submittedName>
        <fullName evidence="1">Uncharacterized protein</fullName>
    </submittedName>
</protein>
<organism evidence="1 2">
    <name type="scientific">Mythimna loreyi</name>
    <dbReference type="NCBI Taxonomy" id="667449"/>
    <lineage>
        <taxon>Eukaryota</taxon>
        <taxon>Metazoa</taxon>
        <taxon>Ecdysozoa</taxon>
        <taxon>Arthropoda</taxon>
        <taxon>Hexapoda</taxon>
        <taxon>Insecta</taxon>
        <taxon>Pterygota</taxon>
        <taxon>Neoptera</taxon>
        <taxon>Endopterygota</taxon>
        <taxon>Lepidoptera</taxon>
        <taxon>Glossata</taxon>
        <taxon>Ditrysia</taxon>
        <taxon>Noctuoidea</taxon>
        <taxon>Noctuidae</taxon>
        <taxon>Noctuinae</taxon>
        <taxon>Hadenini</taxon>
        <taxon>Mythimna</taxon>
    </lineage>
</organism>